<feature type="domain" description="Sulfatase N-terminal" evidence="2">
    <location>
        <begin position="3"/>
        <end position="258"/>
    </location>
</feature>
<dbReference type="PANTHER" id="PTHR43108">
    <property type="entry name" value="N-ACETYLGLUCOSAMINE-6-SULFATASE FAMILY MEMBER"/>
    <property type="match status" value="1"/>
</dbReference>
<sequence length="450" mass="50213">MAHNTNVTDVVPPYGGYPKFIQQGLNDHYLPVWLQQAGYNTYYTGKLMNAHNIQNWNSPPPAGWNQTGFMIDPGTYTYYNTCWQADLNPPVFRPGEYSTDIVSGTAIGYLEAASQNDRPFFLGIAPIAPHSQAVFPTPSTYYFDPPVPAKRHEGLFLDAKVPRTSSFNPVQATDELVGAVIDKVTELGIADNTYIIYTSDNGFHIGQHRLQPGKTCMFEEDINVPFFVRGPDIPKNHTVKFATSHTDIAPTIFTLAQIPLRADFDGTPIPLTVSAMAQAAQSPMHDHVTIEYWGAGAGEGIFARNGPNGSFTSWPNNTYKAMRIISPKYDLFYSVWCTNEHELYDMKTDPYQTNNLYDISGSFYGHSIDQVTARLDALLMVLKSCKNKQCTQPWLTIHPGGQVHNLAEALENNFDNFYATQPRISFTKCELGYIPLSEGAMDVVPWHLGD</sequence>
<dbReference type="CDD" id="cd16147">
    <property type="entry name" value="G6S"/>
    <property type="match status" value="1"/>
</dbReference>
<protein>
    <recommendedName>
        <fullName evidence="2">Sulfatase N-terminal domain-containing protein</fullName>
    </recommendedName>
</protein>
<dbReference type="SUPFAM" id="SSF53649">
    <property type="entry name" value="Alkaline phosphatase-like"/>
    <property type="match status" value="1"/>
</dbReference>
<dbReference type="GO" id="GO:0005539">
    <property type="term" value="F:glycosaminoglycan binding"/>
    <property type="evidence" value="ECO:0007669"/>
    <property type="project" value="TreeGrafter"/>
</dbReference>
<name>A0AA38YEC1_9EURO</name>
<dbReference type="InterPro" id="IPR000917">
    <property type="entry name" value="Sulfatase_N"/>
</dbReference>
<dbReference type="EMBL" id="JAPDRN010000003">
    <property type="protein sequence ID" value="KAJ9646075.1"/>
    <property type="molecule type" value="Genomic_DNA"/>
</dbReference>
<evidence type="ECO:0000259" key="2">
    <source>
        <dbReference type="Pfam" id="PF00884"/>
    </source>
</evidence>
<dbReference type="PANTHER" id="PTHR43108:SF8">
    <property type="entry name" value="SD21168P"/>
    <property type="match status" value="1"/>
</dbReference>
<dbReference type="Gene3D" id="3.40.720.10">
    <property type="entry name" value="Alkaline Phosphatase, subunit A"/>
    <property type="match status" value="2"/>
</dbReference>
<reference evidence="3" key="1">
    <citation type="submission" date="2022-10" db="EMBL/GenBank/DDBJ databases">
        <title>Culturing micro-colonial fungi from biological soil crusts in the Mojave desert and describing Neophaeococcomyces mojavensis, and introducing the new genera and species Taxawa tesnikishii.</title>
        <authorList>
            <person name="Kurbessoian T."/>
            <person name="Stajich J.E."/>
        </authorList>
    </citation>
    <scope>NUCLEOTIDE SEQUENCE</scope>
    <source>
        <strain evidence="3">TK_35</strain>
    </source>
</reference>
<dbReference type="GO" id="GO:0008449">
    <property type="term" value="F:N-acetylglucosamine-6-sulfatase activity"/>
    <property type="evidence" value="ECO:0007669"/>
    <property type="project" value="TreeGrafter"/>
</dbReference>
<evidence type="ECO:0000313" key="3">
    <source>
        <dbReference type="EMBL" id="KAJ9646075.1"/>
    </source>
</evidence>
<comment type="similarity">
    <text evidence="1">Belongs to the sulfatase family.</text>
</comment>
<evidence type="ECO:0000256" key="1">
    <source>
        <dbReference type="ARBA" id="ARBA00008779"/>
    </source>
</evidence>
<dbReference type="Pfam" id="PF00884">
    <property type="entry name" value="Sulfatase"/>
    <property type="match status" value="1"/>
</dbReference>
<gene>
    <name evidence="3" type="ORF">H2204_000737</name>
</gene>
<dbReference type="InterPro" id="IPR017850">
    <property type="entry name" value="Alkaline_phosphatase_core_sf"/>
</dbReference>
<dbReference type="AlphaFoldDB" id="A0AA38YEC1"/>
<keyword evidence="4" id="KW-1185">Reference proteome</keyword>
<comment type="caution">
    <text evidence="3">The sequence shown here is derived from an EMBL/GenBank/DDBJ whole genome shotgun (WGS) entry which is preliminary data.</text>
</comment>
<organism evidence="3 4">
    <name type="scientific">Knufia peltigerae</name>
    <dbReference type="NCBI Taxonomy" id="1002370"/>
    <lineage>
        <taxon>Eukaryota</taxon>
        <taxon>Fungi</taxon>
        <taxon>Dikarya</taxon>
        <taxon>Ascomycota</taxon>
        <taxon>Pezizomycotina</taxon>
        <taxon>Eurotiomycetes</taxon>
        <taxon>Chaetothyriomycetidae</taxon>
        <taxon>Chaetothyriales</taxon>
        <taxon>Trichomeriaceae</taxon>
        <taxon>Knufia</taxon>
    </lineage>
</organism>
<proteinExistence type="inferred from homology"/>
<dbReference type="Proteomes" id="UP001172681">
    <property type="component" value="Unassembled WGS sequence"/>
</dbReference>
<accession>A0AA38YEC1</accession>
<evidence type="ECO:0000313" key="4">
    <source>
        <dbReference type="Proteomes" id="UP001172681"/>
    </source>
</evidence>